<feature type="compositionally biased region" description="Basic and acidic residues" evidence="1">
    <location>
        <begin position="312"/>
        <end position="326"/>
    </location>
</feature>
<gene>
    <name evidence="2" type="ORF">GMARGA_LOCUS19219</name>
</gene>
<protein>
    <submittedName>
        <fullName evidence="2">432_t:CDS:1</fullName>
    </submittedName>
</protein>
<proteinExistence type="predicted"/>
<dbReference type="SUPFAM" id="SSF54928">
    <property type="entry name" value="RNA-binding domain, RBD"/>
    <property type="match status" value="1"/>
</dbReference>
<feature type="compositionally biased region" description="Basic residues" evidence="1">
    <location>
        <begin position="444"/>
        <end position="455"/>
    </location>
</feature>
<feature type="region of interest" description="Disordered" evidence="1">
    <location>
        <begin position="444"/>
        <end position="464"/>
    </location>
</feature>
<feature type="compositionally biased region" description="Basic and acidic residues" evidence="1">
    <location>
        <begin position="333"/>
        <end position="350"/>
    </location>
</feature>
<evidence type="ECO:0000313" key="2">
    <source>
        <dbReference type="EMBL" id="CAG8777089.1"/>
    </source>
</evidence>
<feature type="region of interest" description="Disordered" evidence="1">
    <location>
        <begin position="302"/>
        <end position="358"/>
    </location>
</feature>
<evidence type="ECO:0000256" key="1">
    <source>
        <dbReference type="SAM" id="MobiDB-lite"/>
    </source>
</evidence>
<keyword evidence="3" id="KW-1185">Reference proteome</keyword>
<dbReference type="CDD" id="cd00590">
    <property type="entry name" value="RRM_SF"/>
    <property type="match status" value="1"/>
</dbReference>
<comment type="caution">
    <text evidence="2">The sequence shown here is derived from an EMBL/GenBank/DDBJ whole genome shotgun (WGS) entry which is preliminary data.</text>
</comment>
<accession>A0ABN7VKC6</accession>
<organism evidence="2 3">
    <name type="scientific">Gigaspora margarita</name>
    <dbReference type="NCBI Taxonomy" id="4874"/>
    <lineage>
        <taxon>Eukaryota</taxon>
        <taxon>Fungi</taxon>
        <taxon>Fungi incertae sedis</taxon>
        <taxon>Mucoromycota</taxon>
        <taxon>Glomeromycotina</taxon>
        <taxon>Glomeromycetes</taxon>
        <taxon>Diversisporales</taxon>
        <taxon>Gigasporaceae</taxon>
        <taxon>Gigaspora</taxon>
    </lineage>
</organism>
<name>A0ABN7VKC6_GIGMA</name>
<evidence type="ECO:0000313" key="3">
    <source>
        <dbReference type="Proteomes" id="UP000789901"/>
    </source>
</evidence>
<reference evidence="2 3" key="1">
    <citation type="submission" date="2021-06" db="EMBL/GenBank/DDBJ databases">
        <authorList>
            <person name="Kallberg Y."/>
            <person name="Tangrot J."/>
            <person name="Rosling A."/>
        </authorList>
    </citation>
    <scope>NUCLEOTIDE SEQUENCE [LARGE SCALE GENOMIC DNA]</scope>
    <source>
        <strain evidence="2 3">120-4 pot B 10/14</strain>
    </source>
</reference>
<dbReference type="Proteomes" id="UP000789901">
    <property type="component" value="Unassembled WGS sequence"/>
</dbReference>
<dbReference type="EMBL" id="CAJVQB010015865">
    <property type="protein sequence ID" value="CAG8777089.1"/>
    <property type="molecule type" value="Genomic_DNA"/>
</dbReference>
<dbReference type="InterPro" id="IPR035979">
    <property type="entry name" value="RBD_domain_sf"/>
</dbReference>
<sequence>MACEKVLGQNCKNIQIIDKELAKVLVTVAAAEICIIRQFLDEYPKLTEKQLQRLQDTDVQDSLSNKAIQLQKKVLIEEECGCIDYGIKEIIEQSGEEQAANKQNTTVSKNKLIDYGTEELLEHSYIEQSEPMEIRHNHEDEVNEKGRRRVVLWDLPKSFEINNERYERLLQEAWVLPYGAKLTRVTVGEEYEKTLEERKKYRVIISGFHRNIAEVLLLRHMRQLKAKLVHILPNRNNNQRCSAFIQFGKREEMVKAIGQKFKDIEMQEVEENSRKGYDGLVEYYRKNHELRFEKNNNVHLKKYKQPVQGPRGNERRNIKGNGHREQNYGQENEGSKDSKGMEVKGKEKRMNGSAKKGCAKGKLIEKDHWGPMEDRKENRRNVNPERFESTWEGCGSESRIDYIWCKKSTNIDAYHCEVVDMDSITGSNHKMVVAHMVTGIGKFRTSRAKNKRSRKASSANASTEQSELDRKWKVIEEGIIQAAEETLPKKKCTKDCKLVSLNTKIRGLRKEARNISKLCRKCKQKNNQKISIEDINKIQVISEKFGNEEHSEALAIWIADLYKQLTRYWQIVRTQWHSEQRA</sequence>